<sequence length="215" mass="22931">MTGAGRALLLALALSAAPLVHADECVLQLGHGWPPATENHGNAVETLLVGANQPALQLTWLPLRGAESALMLVAAADGGAWTLRHARPPERVDHLETSANGIRRVLLTDQQPEVLEVAIPAALAARLVESWKRTLQAGVAADRGAQFHDDEVLSFVVDGARFSGLAPDCGAGELMLEQAEALVDAADEGDPDDFQERWDDLWKSLDELDEELAAN</sequence>
<gene>
    <name evidence="2" type="ORF">SNE34_10675</name>
</gene>
<organism evidence="2 3">
    <name type="scientific">Novilysobacter erysipheiresistens</name>
    <dbReference type="NCBI Taxonomy" id="1749332"/>
    <lineage>
        <taxon>Bacteria</taxon>
        <taxon>Pseudomonadati</taxon>
        <taxon>Pseudomonadota</taxon>
        <taxon>Gammaproteobacteria</taxon>
        <taxon>Lysobacterales</taxon>
        <taxon>Lysobacteraceae</taxon>
        <taxon>Novilysobacter</taxon>
    </lineage>
</organism>
<name>A0ABU7YZS2_9GAMM</name>
<protein>
    <submittedName>
        <fullName evidence="2">Uncharacterized protein</fullName>
    </submittedName>
</protein>
<evidence type="ECO:0000256" key="1">
    <source>
        <dbReference type="SAM" id="SignalP"/>
    </source>
</evidence>
<accession>A0ABU7YZS2</accession>
<feature type="signal peptide" evidence="1">
    <location>
        <begin position="1"/>
        <end position="22"/>
    </location>
</feature>
<evidence type="ECO:0000313" key="3">
    <source>
        <dbReference type="Proteomes" id="UP001355056"/>
    </source>
</evidence>
<dbReference type="EMBL" id="JAXGFP010000005">
    <property type="protein sequence ID" value="MEG3184472.1"/>
    <property type="molecule type" value="Genomic_DNA"/>
</dbReference>
<keyword evidence="1" id="KW-0732">Signal</keyword>
<evidence type="ECO:0000313" key="2">
    <source>
        <dbReference type="EMBL" id="MEG3184472.1"/>
    </source>
</evidence>
<feature type="chain" id="PRO_5045293946" evidence="1">
    <location>
        <begin position="23"/>
        <end position="215"/>
    </location>
</feature>
<proteinExistence type="predicted"/>
<comment type="caution">
    <text evidence="2">The sequence shown here is derived from an EMBL/GenBank/DDBJ whole genome shotgun (WGS) entry which is preliminary data.</text>
</comment>
<dbReference type="Proteomes" id="UP001355056">
    <property type="component" value="Unassembled WGS sequence"/>
</dbReference>
<reference evidence="2 3" key="1">
    <citation type="journal article" date="2016" name="Int. J. Syst. Evol. Microbiol.">
        <title>Lysobacter erysipheiresistens sp. nov., an antagonist of powdery mildew, isolated from tobacco-cultivated soil.</title>
        <authorList>
            <person name="Xie B."/>
            <person name="Li T."/>
            <person name="Lin X."/>
            <person name="Wang C.J."/>
            <person name="Chen Y.J."/>
            <person name="Liu W.J."/>
            <person name="Zhao Z.W."/>
        </authorList>
    </citation>
    <scope>NUCLEOTIDE SEQUENCE [LARGE SCALE GENOMIC DNA]</scope>
    <source>
        <strain evidence="2 3">RS-LYSO-3</strain>
    </source>
</reference>
<dbReference type="RefSeq" id="WP_332617033.1">
    <property type="nucleotide sequence ID" value="NZ_JAXGFP010000005.1"/>
</dbReference>
<keyword evidence="3" id="KW-1185">Reference proteome</keyword>